<comment type="caution">
    <text evidence="5">The sequence shown here is derived from an EMBL/GenBank/DDBJ whole genome shotgun (WGS) entry which is preliminary data.</text>
</comment>
<evidence type="ECO:0000313" key="5">
    <source>
        <dbReference type="EMBL" id="EAR50145.1"/>
    </source>
</evidence>
<sequence>MTTGQGRLAAIVVTHNRLEKLQATLARLLAEPAERLHHVVVVDNASTDATPDWLAVQKDPRLEVLRLAKNGGGAGGFEAGMRHVAERFDPDWTLVMDDDARPAEGALAAFHGAPRDGREAWAAAVYYPDGRICEMNQPWINPFWHREAFLRTLRAGRGGFHLGAEAYDAPAPTEIDGGSFVGLFLSRRALALAGYPDGRLFIYGDDVLYTLGLTAAGGRIAFDPEIRFEHDCATLGTGPQVFRPLWKTYYHHRNLTMVYKRAAGLWYWPATMVFLPKWVSKVRHHEGSRAAYLRLLARAVRDGLTGRLDLTHDEVVALAER</sequence>
<dbReference type="STRING" id="314256.OG2516_19045"/>
<evidence type="ECO:0000256" key="2">
    <source>
        <dbReference type="ARBA" id="ARBA00022676"/>
    </source>
</evidence>
<feature type="domain" description="Glycosyltransferase 2-like" evidence="4">
    <location>
        <begin position="11"/>
        <end position="112"/>
    </location>
</feature>
<evidence type="ECO:0000256" key="3">
    <source>
        <dbReference type="ARBA" id="ARBA00022679"/>
    </source>
</evidence>
<evidence type="ECO:0000259" key="4">
    <source>
        <dbReference type="Pfam" id="PF00535"/>
    </source>
</evidence>
<dbReference type="InterPro" id="IPR029044">
    <property type="entry name" value="Nucleotide-diphossugar_trans"/>
</dbReference>
<dbReference type="Proteomes" id="UP000003635">
    <property type="component" value="Unassembled WGS sequence"/>
</dbReference>
<dbReference type="InterPro" id="IPR001173">
    <property type="entry name" value="Glyco_trans_2-like"/>
</dbReference>
<dbReference type="EMBL" id="AAOT01000036">
    <property type="protein sequence ID" value="EAR50145.1"/>
    <property type="molecule type" value="Genomic_DNA"/>
</dbReference>
<protein>
    <submittedName>
        <fullName evidence="5">Putative glycosyl transferase</fullName>
    </submittedName>
</protein>
<dbReference type="SUPFAM" id="SSF53448">
    <property type="entry name" value="Nucleotide-diphospho-sugar transferases"/>
    <property type="match status" value="1"/>
</dbReference>
<feature type="non-terminal residue" evidence="5">
    <location>
        <position position="321"/>
    </location>
</feature>
<accession>Q2CBQ9</accession>
<dbReference type="RefSeq" id="WP_007257303.1">
    <property type="nucleotide sequence ID" value="NZ_CH724112.1"/>
</dbReference>
<dbReference type="Gene3D" id="3.90.550.10">
    <property type="entry name" value="Spore Coat Polysaccharide Biosynthesis Protein SpsA, Chain A"/>
    <property type="match status" value="1"/>
</dbReference>
<organism evidence="5 6">
    <name type="scientific">Oceanicola granulosus (strain ATCC BAA-861 / DSM 15982 / KCTC 12143 / HTCC2516)</name>
    <dbReference type="NCBI Taxonomy" id="314256"/>
    <lineage>
        <taxon>Bacteria</taxon>
        <taxon>Pseudomonadati</taxon>
        <taxon>Pseudomonadota</taxon>
        <taxon>Alphaproteobacteria</taxon>
        <taxon>Rhodobacterales</taxon>
        <taxon>Roseobacteraceae</taxon>
        <taxon>Oceanicola</taxon>
    </lineage>
</organism>
<dbReference type="PANTHER" id="PTHR43179:SF12">
    <property type="entry name" value="GALACTOFURANOSYLTRANSFERASE GLFT2"/>
    <property type="match status" value="1"/>
</dbReference>
<proteinExistence type="inferred from homology"/>
<comment type="similarity">
    <text evidence="1">Belongs to the glycosyltransferase 2 family.</text>
</comment>
<dbReference type="GO" id="GO:0016757">
    <property type="term" value="F:glycosyltransferase activity"/>
    <property type="evidence" value="ECO:0007669"/>
    <property type="project" value="UniProtKB-KW"/>
</dbReference>
<name>Q2CBQ9_OCEGH</name>
<dbReference type="PANTHER" id="PTHR43179">
    <property type="entry name" value="RHAMNOSYLTRANSFERASE WBBL"/>
    <property type="match status" value="1"/>
</dbReference>
<evidence type="ECO:0000256" key="1">
    <source>
        <dbReference type="ARBA" id="ARBA00006739"/>
    </source>
</evidence>
<evidence type="ECO:0000313" key="6">
    <source>
        <dbReference type="Proteomes" id="UP000003635"/>
    </source>
</evidence>
<keyword evidence="6" id="KW-1185">Reference proteome</keyword>
<dbReference type="AlphaFoldDB" id="Q2CBQ9"/>
<reference evidence="5 6" key="1">
    <citation type="journal article" date="2010" name="J. Bacteriol.">
        <title>Genome sequences of Oceanicola granulosus HTCC2516(T) and Oceanicola batsensis HTCC2597(TDelta).</title>
        <authorList>
            <person name="Thrash J.C."/>
            <person name="Cho J.C."/>
            <person name="Vergin K.L."/>
            <person name="Giovannoni S.J."/>
        </authorList>
    </citation>
    <scope>NUCLEOTIDE SEQUENCE [LARGE SCALE GENOMIC DNA]</scope>
    <source>
        <strain evidence="6">ATCC BAA-861 / DSM 15982 / KCTC 12143 / HTCC2516</strain>
    </source>
</reference>
<keyword evidence="3 5" id="KW-0808">Transferase</keyword>
<keyword evidence="2" id="KW-0328">Glycosyltransferase</keyword>
<dbReference type="HOGENOM" id="CLU_023845_2_1_5"/>
<dbReference type="eggNOG" id="COG1216">
    <property type="taxonomic scope" value="Bacteria"/>
</dbReference>
<gene>
    <name evidence="5" type="ORF">OG2516_19045</name>
</gene>
<dbReference type="Pfam" id="PF00535">
    <property type="entry name" value="Glycos_transf_2"/>
    <property type="match status" value="1"/>
</dbReference>